<evidence type="ECO:0000256" key="1">
    <source>
        <dbReference type="ARBA" id="ARBA00004123"/>
    </source>
</evidence>
<dbReference type="PROSITE" id="PS50888">
    <property type="entry name" value="BHLH"/>
    <property type="match status" value="1"/>
</dbReference>
<keyword evidence="3" id="KW-0804">Transcription</keyword>
<dbReference type="InterPro" id="IPR024097">
    <property type="entry name" value="bHLH_ZIP_TF"/>
</dbReference>
<evidence type="ECO:0000313" key="8">
    <source>
        <dbReference type="Proteomes" id="UP000685013"/>
    </source>
</evidence>
<feature type="compositionally biased region" description="Basic and acidic residues" evidence="5">
    <location>
        <begin position="87"/>
        <end position="126"/>
    </location>
</feature>
<feature type="non-terminal residue" evidence="7">
    <location>
        <position position="1"/>
    </location>
</feature>
<dbReference type="Pfam" id="PF00010">
    <property type="entry name" value="HLH"/>
    <property type="match status" value="1"/>
</dbReference>
<dbReference type="GO" id="GO:0005634">
    <property type="term" value="C:nucleus"/>
    <property type="evidence" value="ECO:0007669"/>
    <property type="project" value="UniProtKB-SubCell"/>
</dbReference>
<comment type="subcellular location">
    <subcellularLocation>
        <location evidence="1">Nucleus</location>
    </subcellularLocation>
</comment>
<evidence type="ECO:0000256" key="2">
    <source>
        <dbReference type="ARBA" id="ARBA00023015"/>
    </source>
</evidence>
<name>A0AAV6P1P1_9ROSI</name>
<dbReference type="GO" id="GO:0003700">
    <property type="term" value="F:DNA-binding transcription factor activity"/>
    <property type="evidence" value="ECO:0007669"/>
    <property type="project" value="TreeGrafter"/>
</dbReference>
<organism evidence="7 8">
    <name type="scientific">Cucurbita argyrosperma subsp. sororia</name>
    <dbReference type="NCBI Taxonomy" id="37648"/>
    <lineage>
        <taxon>Eukaryota</taxon>
        <taxon>Viridiplantae</taxon>
        <taxon>Streptophyta</taxon>
        <taxon>Embryophyta</taxon>
        <taxon>Tracheophyta</taxon>
        <taxon>Spermatophyta</taxon>
        <taxon>Magnoliopsida</taxon>
        <taxon>eudicotyledons</taxon>
        <taxon>Gunneridae</taxon>
        <taxon>Pentapetalae</taxon>
        <taxon>rosids</taxon>
        <taxon>fabids</taxon>
        <taxon>Cucurbitales</taxon>
        <taxon>Cucurbitaceae</taxon>
        <taxon>Cucurbiteae</taxon>
        <taxon>Cucurbita</taxon>
    </lineage>
</organism>
<feature type="domain" description="BHLH" evidence="6">
    <location>
        <begin position="151"/>
        <end position="201"/>
    </location>
</feature>
<evidence type="ECO:0000256" key="3">
    <source>
        <dbReference type="ARBA" id="ARBA00023163"/>
    </source>
</evidence>
<dbReference type="SMART" id="SM00353">
    <property type="entry name" value="HLH"/>
    <property type="match status" value="1"/>
</dbReference>
<dbReference type="Proteomes" id="UP000685013">
    <property type="component" value="Chromosome 2"/>
</dbReference>
<feature type="region of interest" description="Disordered" evidence="5">
    <location>
        <begin position="1"/>
        <end position="36"/>
    </location>
</feature>
<keyword evidence="8" id="KW-1185">Reference proteome</keyword>
<keyword evidence="2" id="KW-0805">Transcription regulation</keyword>
<dbReference type="GO" id="GO:0046983">
    <property type="term" value="F:protein dimerization activity"/>
    <property type="evidence" value="ECO:0007669"/>
    <property type="project" value="InterPro"/>
</dbReference>
<evidence type="ECO:0000259" key="6">
    <source>
        <dbReference type="PROSITE" id="PS50888"/>
    </source>
</evidence>
<evidence type="ECO:0000256" key="4">
    <source>
        <dbReference type="ARBA" id="ARBA00023242"/>
    </source>
</evidence>
<feature type="region of interest" description="Disordered" evidence="5">
    <location>
        <begin position="61"/>
        <end position="159"/>
    </location>
</feature>
<comment type="caution">
    <text evidence="7">The sequence shown here is derived from an EMBL/GenBank/DDBJ whole genome shotgun (WGS) entry which is preliminary data.</text>
</comment>
<protein>
    <submittedName>
        <fullName evidence="7">Transcription factor basic helix-loop-helix 63</fullName>
    </submittedName>
</protein>
<evidence type="ECO:0000313" key="7">
    <source>
        <dbReference type="EMBL" id="KAG6605076.1"/>
    </source>
</evidence>
<dbReference type="PANTHER" id="PTHR12565:SF184">
    <property type="entry name" value="BHLH TRANSCRIPTION FACTOR"/>
    <property type="match status" value="1"/>
</dbReference>
<reference evidence="7 8" key="1">
    <citation type="journal article" date="2021" name="Hortic Res">
        <title>The domestication of Cucurbita argyrosperma as revealed by the genome of its wild relative.</title>
        <authorList>
            <person name="Barrera-Redondo J."/>
            <person name="Sanchez-de la Vega G."/>
            <person name="Aguirre-Liguori J.A."/>
            <person name="Castellanos-Morales G."/>
            <person name="Gutierrez-Guerrero Y.T."/>
            <person name="Aguirre-Dugua X."/>
            <person name="Aguirre-Planter E."/>
            <person name="Tenaillon M.I."/>
            <person name="Lira-Saade R."/>
            <person name="Eguiarte L.E."/>
        </authorList>
    </citation>
    <scope>NUCLEOTIDE SEQUENCE [LARGE SCALE GENOMIC DNA]</scope>
    <source>
        <strain evidence="7">JBR-2021</strain>
    </source>
</reference>
<keyword evidence="4" id="KW-0539">Nucleus</keyword>
<gene>
    <name evidence="7" type="primary">BHLH63</name>
    <name evidence="7" type="ORF">SDJN03_02393</name>
</gene>
<proteinExistence type="predicted"/>
<dbReference type="EMBL" id="JAGKQH010000002">
    <property type="protein sequence ID" value="KAG6605076.1"/>
    <property type="molecule type" value="Genomic_DNA"/>
</dbReference>
<sequence>MLLKSEMTMSEKQRTPVKWRRSHGDCHSLSPVSNQASRVNDFQDLLAPGGWPELTKYEFSSTVTCSPPPEANSVAVGEIPKKRKANKNKELKSKLGNAESDKRIKPNNEEEEQQSKITEKTEKTEQTGETETSKQSSRASDYVHVRARPGQATDSHSLAERARREKISERMKYLQNLVPGCNKIAGKAGMLDEIINYVQSLQQQVEFLSMKLATTNPRLDFINVDDPFCKQVFPATEISPETATSSSYFNELGISSSSVTVPQTPLISSASVTHLELCSTWGDDLQRVCSMSFEEGGPPLLSLSSFLWQQYPGIEDEKETFVDDKVVGPF</sequence>
<dbReference type="AlphaFoldDB" id="A0AAV6P1P1"/>
<dbReference type="CDD" id="cd18919">
    <property type="entry name" value="bHLH_AtBPE_like"/>
    <property type="match status" value="1"/>
</dbReference>
<dbReference type="PANTHER" id="PTHR12565">
    <property type="entry name" value="STEROL REGULATORY ELEMENT-BINDING PROTEIN"/>
    <property type="match status" value="1"/>
</dbReference>
<accession>A0AAV6P1P1</accession>
<evidence type="ECO:0000256" key="5">
    <source>
        <dbReference type="SAM" id="MobiDB-lite"/>
    </source>
</evidence>
<dbReference type="FunFam" id="4.10.280.10:FF:000002">
    <property type="entry name" value="Basic helix-loop-helix transcription factor"/>
    <property type="match status" value="1"/>
</dbReference>
<feature type="compositionally biased region" description="Low complexity" evidence="5">
    <location>
        <begin position="127"/>
        <end position="137"/>
    </location>
</feature>
<dbReference type="InterPro" id="IPR011598">
    <property type="entry name" value="bHLH_dom"/>
</dbReference>